<dbReference type="PANTHER" id="PTHR43527">
    <property type="entry name" value="4-DIPHOSPHOCYTIDYL-2-C-METHYL-D-ERYTHRITOL KINASE, CHLOROPLASTIC"/>
    <property type="match status" value="1"/>
</dbReference>
<name>A0A8J6R5B9_9BACT</name>
<evidence type="ECO:0000256" key="5">
    <source>
        <dbReference type="ARBA" id="ARBA00022741"/>
    </source>
</evidence>
<dbReference type="GO" id="GO:0050515">
    <property type="term" value="F:4-(cytidine 5'-diphospho)-2-C-methyl-D-erythritol kinase activity"/>
    <property type="evidence" value="ECO:0007669"/>
    <property type="project" value="UniProtKB-UniRule"/>
</dbReference>
<comment type="similarity">
    <text evidence="1 9">Belongs to the GHMP kinase family. IspE subfamily.</text>
</comment>
<feature type="active site" evidence="9">
    <location>
        <position position="12"/>
    </location>
</feature>
<accession>A0A8J6R5B9</accession>
<organism evidence="12 13">
    <name type="scientific">Pelovirga terrestris</name>
    <dbReference type="NCBI Taxonomy" id="2771352"/>
    <lineage>
        <taxon>Bacteria</taxon>
        <taxon>Pseudomonadati</taxon>
        <taxon>Thermodesulfobacteriota</taxon>
        <taxon>Desulfuromonadia</taxon>
        <taxon>Geobacterales</taxon>
        <taxon>Geobacteraceae</taxon>
        <taxon>Pelovirga</taxon>
    </lineage>
</organism>
<evidence type="ECO:0000256" key="4">
    <source>
        <dbReference type="ARBA" id="ARBA00022679"/>
    </source>
</evidence>
<dbReference type="SUPFAM" id="SSF54211">
    <property type="entry name" value="Ribosomal protein S5 domain 2-like"/>
    <property type="match status" value="1"/>
</dbReference>
<dbReference type="EC" id="2.7.1.148" evidence="2 9"/>
<keyword evidence="13" id="KW-1185">Reference proteome</keyword>
<proteinExistence type="inferred from homology"/>
<dbReference type="GO" id="GO:0005524">
    <property type="term" value="F:ATP binding"/>
    <property type="evidence" value="ECO:0007669"/>
    <property type="project" value="UniProtKB-UniRule"/>
</dbReference>
<comment type="pathway">
    <text evidence="9">Isoprenoid biosynthesis; isopentenyl diphosphate biosynthesis via DXP pathway; isopentenyl diphosphate from 1-deoxy-D-xylulose 5-phosphate: step 3/6.</text>
</comment>
<dbReference type="InterPro" id="IPR014721">
    <property type="entry name" value="Ribsml_uS5_D2-typ_fold_subgr"/>
</dbReference>
<feature type="domain" description="GHMP kinase N-terminal" evidence="10">
    <location>
        <begin position="68"/>
        <end position="145"/>
    </location>
</feature>
<evidence type="ECO:0000256" key="6">
    <source>
        <dbReference type="ARBA" id="ARBA00022777"/>
    </source>
</evidence>
<dbReference type="InterPro" id="IPR004424">
    <property type="entry name" value="IspE"/>
</dbReference>
<keyword evidence="9" id="KW-0414">Isoprene biosynthesis</keyword>
<dbReference type="GO" id="GO:0016114">
    <property type="term" value="P:terpenoid biosynthetic process"/>
    <property type="evidence" value="ECO:0007669"/>
    <property type="project" value="UniProtKB-UniRule"/>
</dbReference>
<dbReference type="NCBIfam" id="NF011202">
    <property type="entry name" value="PRK14608.1"/>
    <property type="match status" value="1"/>
</dbReference>
<comment type="catalytic activity">
    <reaction evidence="9">
        <text>4-CDP-2-C-methyl-D-erythritol + ATP = 4-CDP-2-C-methyl-D-erythritol 2-phosphate + ADP + H(+)</text>
        <dbReference type="Rhea" id="RHEA:18437"/>
        <dbReference type="ChEBI" id="CHEBI:15378"/>
        <dbReference type="ChEBI" id="CHEBI:30616"/>
        <dbReference type="ChEBI" id="CHEBI:57823"/>
        <dbReference type="ChEBI" id="CHEBI:57919"/>
        <dbReference type="ChEBI" id="CHEBI:456216"/>
        <dbReference type="EC" id="2.7.1.148"/>
    </reaction>
</comment>
<sequence>MHNQIRVNSPAKINLCLHVLGRYENGYHALAMAMQRVDLCDQVDIRITRAKGVTVHCDGLALAPGEDNIAVRAAHVLLADARLDVGIEIQIDKRIPVAAGLGGGSSNAATVLLALNAMLELNMTNQRLQQLGAQLGADVPFFVFQRPAWATGTGTDLAPLPPLPDVAYLLVNPGISVSTAEVYQSLQLTKGGELANLPRFSVVTKEDLCAALHNDLERVTLKRHPLLQQIKQRLLQLGARGALMSGSGATLFGVFDALGQAQSAADILAAETDWWTCPVSPL</sequence>
<dbReference type="Pfam" id="PF08544">
    <property type="entry name" value="GHMP_kinases_C"/>
    <property type="match status" value="1"/>
</dbReference>
<dbReference type="SUPFAM" id="SSF55060">
    <property type="entry name" value="GHMP Kinase, C-terminal domain"/>
    <property type="match status" value="1"/>
</dbReference>
<comment type="function">
    <text evidence="9">Catalyzes the phosphorylation of the position 2 hydroxy group of 4-diphosphocytidyl-2C-methyl-D-erythritol.</text>
</comment>
<keyword evidence="7 9" id="KW-0067">ATP-binding</keyword>
<dbReference type="InterPro" id="IPR020568">
    <property type="entry name" value="Ribosomal_Su5_D2-typ_SF"/>
</dbReference>
<dbReference type="Pfam" id="PF00288">
    <property type="entry name" value="GHMP_kinases_N"/>
    <property type="match status" value="1"/>
</dbReference>
<evidence type="ECO:0000313" key="13">
    <source>
        <dbReference type="Proteomes" id="UP000632828"/>
    </source>
</evidence>
<reference evidence="12" key="1">
    <citation type="submission" date="2020-09" db="EMBL/GenBank/DDBJ databases">
        <title>Pelobacter alkaliphilus sp. nov., a novel anaerobic arsenate-reducing bacterium from terrestrial mud volcano.</title>
        <authorList>
            <person name="Khomyakova M.A."/>
            <person name="Merkel A.Y."/>
            <person name="Slobodkin A.I."/>
        </authorList>
    </citation>
    <scope>NUCLEOTIDE SEQUENCE</scope>
    <source>
        <strain evidence="12">M08fum</strain>
    </source>
</reference>
<dbReference type="NCBIfam" id="TIGR00154">
    <property type="entry name" value="ispE"/>
    <property type="match status" value="1"/>
</dbReference>
<dbReference type="Gene3D" id="3.30.70.890">
    <property type="entry name" value="GHMP kinase, C-terminal domain"/>
    <property type="match status" value="1"/>
</dbReference>
<evidence type="ECO:0000256" key="8">
    <source>
        <dbReference type="ARBA" id="ARBA00032554"/>
    </source>
</evidence>
<dbReference type="Proteomes" id="UP000632828">
    <property type="component" value="Unassembled WGS sequence"/>
</dbReference>
<evidence type="ECO:0000259" key="11">
    <source>
        <dbReference type="Pfam" id="PF08544"/>
    </source>
</evidence>
<evidence type="ECO:0000256" key="7">
    <source>
        <dbReference type="ARBA" id="ARBA00022840"/>
    </source>
</evidence>
<comment type="caution">
    <text evidence="12">The sequence shown here is derived from an EMBL/GenBank/DDBJ whole genome shotgun (WGS) entry which is preliminary data.</text>
</comment>
<evidence type="ECO:0000256" key="3">
    <source>
        <dbReference type="ARBA" id="ARBA00017473"/>
    </source>
</evidence>
<evidence type="ECO:0000256" key="1">
    <source>
        <dbReference type="ARBA" id="ARBA00009684"/>
    </source>
</evidence>
<keyword evidence="5 9" id="KW-0547">Nucleotide-binding</keyword>
<evidence type="ECO:0000313" key="12">
    <source>
        <dbReference type="EMBL" id="MBD1400119.1"/>
    </source>
</evidence>
<dbReference type="HAMAP" id="MF_00061">
    <property type="entry name" value="IspE"/>
    <property type="match status" value="1"/>
</dbReference>
<keyword evidence="6 9" id="KW-0418">Kinase</keyword>
<dbReference type="InterPro" id="IPR013750">
    <property type="entry name" value="GHMP_kinase_C_dom"/>
</dbReference>
<evidence type="ECO:0000256" key="9">
    <source>
        <dbReference type="HAMAP-Rule" id="MF_00061"/>
    </source>
</evidence>
<dbReference type="PIRSF" id="PIRSF010376">
    <property type="entry name" value="IspE"/>
    <property type="match status" value="1"/>
</dbReference>
<dbReference type="Gene3D" id="3.30.230.10">
    <property type="match status" value="1"/>
</dbReference>
<feature type="active site" evidence="9">
    <location>
        <position position="138"/>
    </location>
</feature>
<gene>
    <name evidence="9" type="primary">ispE</name>
    <name evidence="12" type="ORF">ICT70_05490</name>
</gene>
<evidence type="ECO:0000256" key="2">
    <source>
        <dbReference type="ARBA" id="ARBA00012052"/>
    </source>
</evidence>
<dbReference type="InterPro" id="IPR036554">
    <property type="entry name" value="GHMP_kinase_C_sf"/>
</dbReference>
<dbReference type="PANTHER" id="PTHR43527:SF2">
    <property type="entry name" value="4-DIPHOSPHOCYTIDYL-2-C-METHYL-D-ERYTHRITOL KINASE, CHLOROPLASTIC"/>
    <property type="match status" value="1"/>
</dbReference>
<feature type="binding site" evidence="9">
    <location>
        <begin position="96"/>
        <end position="106"/>
    </location>
    <ligand>
        <name>ATP</name>
        <dbReference type="ChEBI" id="CHEBI:30616"/>
    </ligand>
</feature>
<dbReference type="AlphaFoldDB" id="A0A8J6R5B9"/>
<protein>
    <recommendedName>
        <fullName evidence="3 9">4-diphosphocytidyl-2-C-methyl-D-erythritol kinase</fullName>
        <shortName evidence="9">CMK</shortName>
        <ecNumber evidence="2 9">2.7.1.148</ecNumber>
    </recommendedName>
    <alternativeName>
        <fullName evidence="8 9">4-(cytidine-5'-diphospho)-2-C-methyl-D-erythritol kinase</fullName>
    </alternativeName>
</protein>
<dbReference type="UniPathway" id="UPA00056">
    <property type="reaction ID" value="UER00094"/>
</dbReference>
<dbReference type="EMBL" id="JACWUN010000005">
    <property type="protein sequence ID" value="MBD1400119.1"/>
    <property type="molecule type" value="Genomic_DNA"/>
</dbReference>
<keyword evidence="4 9" id="KW-0808">Transferase</keyword>
<feature type="domain" description="GHMP kinase C-terminal" evidence="11">
    <location>
        <begin position="211"/>
        <end position="269"/>
    </location>
</feature>
<evidence type="ECO:0000259" key="10">
    <source>
        <dbReference type="Pfam" id="PF00288"/>
    </source>
</evidence>
<dbReference type="InterPro" id="IPR006204">
    <property type="entry name" value="GHMP_kinase_N_dom"/>
</dbReference>
<dbReference type="GO" id="GO:0019288">
    <property type="term" value="P:isopentenyl diphosphate biosynthetic process, methylerythritol 4-phosphate pathway"/>
    <property type="evidence" value="ECO:0007669"/>
    <property type="project" value="UniProtKB-UniRule"/>
</dbReference>